<accession>A0A4C1Z7P0</accession>
<proteinExistence type="predicted"/>
<comment type="caution">
    <text evidence="1">The sequence shown here is derived from an EMBL/GenBank/DDBJ whole genome shotgun (WGS) entry which is preliminary data.</text>
</comment>
<dbReference type="AlphaFoldDB" id="A0A4C1Z7P0"/>
<protein>
    <submittedName>
        <fullName evidence="1">Uncharacterized protein</fullName>
    </submittedName>
</protein>
<sequence length="103" mass="11581">MRDQTFNTARLHKTVRACVAIPLATVALTWRPSIHHNSQMHRDRPPTVALRAAVDENAIKVGWRTRSSTDEPIPLQFIDGTSTCTYAHMSCIHYNRGDVAIDV</sequence>
<keyword evidence="2" id="KW-1185">Reference proteome</keyword>
<reference evidence="1 2" key="1">
    <citation type="journal article" date="2019" name="Commun. Biol.">
        <title>The bagworm genome reveals a unique fibroin gene that provides high tensile strength.</title>
        <authorList>
            <person name="Kono N."/>
            <person name="Nakamura H."/>
            <person name="Ohtoshi R."/>
            <person name="Tomita M."/>
            <person name="Numata K."/>
            <person name="Arakawa K."/>
        </authorList>
    </citation>
    <scope>NUCLEOTIDE SEQUENCE [LARGE SCALE GENOMIC DNA]</scope>
</reference>
<organism evidence="1 2">
    <name type="scientific">Eumeta variegata</name>
    <name type="common">Bagworm moth</name>
    <name type="synonym">Eumeta japonica</name>
    <dbReference type="NCBI Taxonomy" id="151549"/>
    <lineage>
        <taxon>Eukaryota</taxon>
        <taxon>Metazoa</taxon>
        <taxon>Ecdysozoa</taxon>
        <taxon>Arthropoda</taxon>
        <taxon>Hexapoda</taxon>
        <taxon>Insecta</taxon>
        <taxon>Pterygota</taxon>
        <taxon>Neoptera</taxon>
        <taxon>Endopterygota</taxon>
        <taxon>Lepidoptera</taxon>
        <taxon>Glossata</taxon>
        <taxon>Ditrysia</taxon>
        <taxon>Tineoidea</taxon>
        <taxon>Psychidae</taxon>
        <taxon>Oiketicinae</taxon>
        <taxon>Eumeta</taxon>
    </lineage>
</organism>
<dbReference type="Proteomes" id="UP000299102">
    <property type="component" value="Unassembled WGS sequence"/>
</dbReference>
<name>A0A4C1Z7P0_EUMVA</name>
<evidence type="ECO:0000313" key="2">
    <source>
        <dbReference type="Proteomes" id="UP000299102"/>
    </source>
</evidence>
<evidence type="ECO:0000313" key="1">
    <source>
        <dbReference type="EMBL" id="GBP83332.1"/>
    </source>
</evidence>
<gene>
    <name evidence="1" type="ORF">EVAR_54349_1</name>
</gene>
<dbReference type="EMBL" id="BGZK01001615">
    <property type="protein sequence ID" value="GBP83332.1"/>
    <property type="molecule type" value="Genomic_DNA"/>
</dbReference>